<sequence length="101" mass="11016">MCDFKPGDEVVLFQYMEDGGDPGLPPIGHIGTITAIGRSMDGPEIGLQLHNWDLGPTGGMNVLMFRKIHPRGLSGWVEDLAAKRTDFEEPKRTPARAPESA</sequence>
<name>A0A1I6PRE0_9CAUL</name>
<accession>A0A1I6PRE0</accession>
<evidence type="ECO:0000313" key="2">
    <source>
        <dbReference type="Proteomes" id="UP000198788"/>
    </source>
</evidence>
<dbReference type="Proteomes" id="UP000198788">
    <property type="component" value="Unassembled WGS sequence"/>
</dbReference>
<dbReference type="AlphaFoldDB" id="A0A1I6PRE0"/>
<gene>
    <name evidence="1" type="ORF">SAMN05192570_1201</name>
</gene>
<reference evidence="2" key="1">
    <citation type="submission" date="2016-10" db="EMBL/GenBank/DDBJ databases">
        <authorList>
            <person name="Varghese N."/>
            <person name="Submissions S."/>
        </authorList>
    </citation>
    <scope>NUCLEOTIDE SEQUENCE [LARGE SCALE GENOMIC DNA]</scope>
    <source>
        <strain evidence="2">CGMCC 1.10683</strain>
    </source>
</reference>
<keyword evidence="2" id="KW-1185">Reference proteome</keyword>
<organism evidence="1 2">
    <name type="scientific">Brevundimonas viscosa</name>
    <dbReference type="NCBI Taxonomy" id="871741"/>
    <lineage>
        <taxon>Bacteria</taxon>
        <taxon>Pseudomonadati</taxon>
        <taxon>Pseudomonadota</taxon>
        <taxon>Alphaproteobacteria</taxon>
        <taxon>Caulobacterales</taxon>
        <taxon>Caulobacteraceae</taxon>
        <taxon>Brevundimonas</taxon>
    </lineage>
</organism>
<dbReference type="EMBL" id="FOZV01000002">
    <property type="protein sequence ID" value="SFS42638.1"/>
    <property type="molecule type" value="Genomic_DNA"/>
</dbReference>
<dbReference type="RefSeq" id="WP_092307807.1">
    <property type="nucleotide sequence ID" value="NZ_FOZV01000002.1"/>
</dbReference>
<dbReference type="STRING" id="871741.SAMN05192570_1201"/>
<protein>
    <submittedName>
        <fullName evidence="1">Uncharacterized protein</fullName>
    </submittedName>
</protein>
<evidence type="ECO:0000313" key="1">
    <source>
        <dbReference type="EMBL" id="SFS42638.1"/>
    </source>
</evidence>
<proteinExistence type="predicted"/>